<dbReference type="InterPro" id="IPR027417">
    <property type="entry name" value="P-loop_NTPase"/>
</dbReference>
<keyword evidence="1" id="KW-0472">Membrane</keyword>
<dbReference type="InterPro" id="IPR011646">
    <property type="entry name" value="KAP_P-loop"/>
</dbReference>
<feature type="domain" description="KAP NTPase" evidence="2">
    <location>
        <begin position="25"/>
        <end position="382"/>
    </location>
</feature>
<dbReference type="EMBL" id="UHJG01000003">
    <property type="protein sequence ID" value="SUQ37445.1"/>
    <property type="molecule type" value="Genomic_DNA"/>
</dbReference>
<evidence type="ECO:0000313" key="4">
    <source>
        <dbReference type="Proteomes" id="UP000255169"/>
    </source>
</evidence>
<protein>
    <submittedName>
        <fullName evidence="3">Predicted P-loop ATPase</fullName>
    </submittedName>
</protein>
<name>A0A0A8V8A4_YERRU</name>
<keyword evidence="4" id="KW-1185">Reference proteome</keyword>
<dbReference type="Proteomes" id="UP000255169">
    <property type="component" value="Unassembled WGS sequence"/>
</dbReference>
<feature type="transmembrane region" description="Helical" evidence="1">
    <location>
        <begin position="125"/>
        <end position="143"/>
    </location>
</feature>
<proteinExistence type="predicted"/>
<accession>A0A0A8V8A4</accession>
<evidence type="ECO:0000313" key="3">
    <source>
        <dbReference type="EMBL" id="SUQ37445.1"/>
    </source>
</evidence>
<organism evidence="3 4">
    <name type="scientific">Yersinia ruckeri</name>
    <dbReference type="NCBI Taxonomy" id="29486"/>
    <lineage>
        <taxon>Bacteria</taxon>
        <taxon>Pseudomonadati</taxon>
        <taxon>Pseudomonadota</taxon>
        <taxon>Gammaproteobacteria</taxon>
        <taxon>Enterobacterales</taxon>
        <taxon>Yersiniaceae</taxon>
        <taxon>Yersinia</taxon>
    </lineage>
</organism>
<sequence>MNLKLQTATPSDNDIFEGKSHETVAIKMAEVIKSTDISIIGLEGELGTGKSTIIRFLMDKLEGDFHFITFDAERYHYGSTKKSLIEIIYKGMSEVKGINNPELQIHKDKALGNIVEYEKKINSRISWWTISFILCTLLSVQMIRYFLVDINQYLNPIDPLKPLSIWILLIEALGLISPALVLLILVGIRKYQKQRGTLTDACISIGDLFKRNSTDTISEKWLVSREIGTIELTEALEGFTKKETISEDCRFILIIDNLDRISGDKVKELWSDMELIAGVTHEQFRVVVPYSARQVAKSLAVEGHSGQEFIAKRIPVSFSVPPLISAGWQSAFSVLWKETVSEVDDISCHETAQLLDRWRPAEYPQITPRLMKKMVNDIHILALTVPGGEPYRHILIALYILAVRYGGLNIRNLLRVPTESDADNNNVMSQDPVLDDKLKATVKQLAKIFSNETDRWSEYLMSVHYQTEIALARSELIDTPLINAITTRNKDKLQQLISLWGFQTAWQRCTDRFAISDWLVIAADLPEEILKYVTPELRQGALIMDAQYAHHSRENYRGELSSAIKKLLHEEYISQSGFMKRQRNFIINDLDEAQGNINNVGEKINELLQDANIYSSIFGSNLIDEMKYHIHGEFYVKSLMRNASIFESLNINDITLSDEGIEEMLRCHLEDTEHGDIFMSEVARHIRLFTDAVGRIIDNAAKNLPTSVSESLQKLNQGIALTDCVSFRKIVFNSEWYTTNLISYYSHQIHIMADYPIEFAAQKMAHMVAINTYTEIPSYIEYADNNEFAKILSDYFIYFKNFDIVMSSIKREDIAPIVISAIKILFSTNKINRMNPISYGKVHYPLLKQHAPELDFMKTIINRQDWMVNNLKMLDFLGLSSVFVNDVIESPEMGGLASKFIELTKSIFISTETVHKSFIKIESNIKIILEHMNNGKIYNHIADLRAFSNWYRTSPLEQVGNAVNAHMLWTVLDEDQKVEIIKELTDIIYERDTAIERRVALLHDFSEEICFAESEDTKERRAIAALFAASKDDEILKSWLDKQSFHFNKWNAGDSDTVTRYILEHQDDFPIICDKSIFIKNRIQK</sequence>
<dbReference type="RefSeq" id="WP_004722039.1">
    <property type="nucleotide sequence ID" value="NZ_CCYO01000042.1"/>
</dbReference>
<dbReference type="AlphaFoldDB" id="A0A0A8V8A4"/>
<evidence type="ECO:0000259" key="2">
    <source>
        <dbReference type="Pfam" id="PF07693"/>
    </source>
</evidence>
<evidence type="ECO:0000256" key="1">
    <source>
        <dbReference type="SAM" id="Phobius"/>
    </source>
</evidence>
<gene>
    <name evidence="3" type="ORF">NCTC10476_03573</name>
</gene>
<feature type="transmembrane region" description="Helical" evidence="1">
    <location>
        <begin position="163"/>
        <end position="188"/>
    </location>
</feature>
<dbReference type="Pfam" id="PF07693">
    <property type="entry name" value="KAP_NTPase"/>
    <property type="match status" value="1"/>
</dbReference>
<keyword evidence="1" id="KW-1133">Transmembrane helix</keyword>
<dbReference type="GeneID" id="66881288"/>
<reference evidence="3 4" key="1">
    <citation type="submission" date="2018-06" db="EMBL/GenBank/DDBJ databases">
        <authorList>
            <consortium name="Pathogen Informatics"/>
            <person name="Doyle S."/>
        </authorList>
    </citation>
    <scope>NUCLEOTIDE SEQUENCE [LARGE SCALE GENOMIC DNA]</scope>
    <source>
        <strain evidence="3 4">NCTC10476</strain>
    </source>
</reference>
<keyword evidence="1" id="KW-0812">Transmembrane</keyword>
<dbReference type="SUPFAM" id="SSF52540">
    <property type="entry name" value="P-loop containing nucleoside triphosphate hydrolases"/>
    <property type="match status" value="1"/>
</dbReference>
<dbReference type="OrthoDB" id="6774658at2"/>